<proteinExistence type="predicted"/>
<organism evidence="2 3">
    <name type="scientific">Plectus sambesii</name>
    <dbReference type="NCBI Taxonomy" id="2011161"/>
    <lineage>
        <taxon>Eukaryota</taxon>
        <taxon>Metazoa</taxon>
        <taxon>Ecdysozoa</taxon>
        <taxon>Nematoda</taxon>
        <taxon>Chromadorea</taxon>
        <taxon>Plectida</taxon>
        <taxon>Plectina</taxon>
        <taxon>Plectoidea</taxon>
        <taxon>Plectidae</taxon>
        <taxon>Plectus</taxon>
    </lineage>
</organism>
<dbReference type="WBParaSite" id="PSAMB.scaffold1982size30504.g15874.t1">
    <property type="protein sequence ID" value="PSAMB.scaffold1982size30504.g15874.t1"/>
    <property type="gene ID" value="PSAMB.scaffold1982size30504.g15874"/>
</dbReference>
<feature type="compositionally biased region" description="Basic and acidic residues" evidence="1">
    <location>
        <begin position="47"/>
        <end position="67"/>
    </location>
</feature>
<reference evidence="3" key="1">
    <citation type="submission" date="2022-11" db="UniProtKB">
        <authorList>
            <consortium name="WormBaseParasite"/>
        </authorList>
    </citation>
    <scope>IDENTIFICATION</scope>
</reference>
<evidence type="ECO:0000313" key="3">
    <source>
        <dbReference type="WBParaSite" id="PSAMB.scaffold1982size30504.g15874.t1"/>
    </source>
</evidence>
<evidence type="ECO:0000256" key="1">
    <source>
        <dbReference type="SAM" id="MobiDB-lite"/>
    </source>
</evidence>
<protein>
    <submittedName>
        <fullName evidence="3">Uncharacterized protein</fullName>
    </submittedName>
</protein>
<accession>A0A914VI15</accession>
<sequence>MLRATMQLNLARAVVSQANASMATTVGGKQPYNTPQQQPLNHQQQRQNEKRQQDEQHQQPEGIIDKTKDVLHDVAAKAKDALNSAKDTVFNSNSTMAEKAKDTLNSAKDTVYNAAEKTKDFYKENVENKAKSAFGESAEETAGRKVRNATTEVQKKVSEARDKMADKTKSH</sequence>
<evidence type="ECO:0000313" key="2">
    <source>
        <dbReference type="Proteomes" id="UP000887566"/>
    </source>
</evidence>
<feature type="region of interest" description="Disordered" evidence="1">
    <location>
        <begin position="133"/>
        <end position="171"/>
    </location>
</feature>
<name>A0A914VI15_9BILA</name>
<keyword evidence="2" id="KW-1185">Reference proteome</keyword>
<feature type="compositionally biased region" description="Low complexity" evidence="1">
    <location>
        <begin position="36"/>
        <end position="46"/>
    </location>
</feature>
<dbReference type="AlphaFoldDB" id="A0A914VI15"/>
<feature type="compositionally biased region" description="Basic and acidic residues" evidence="1">
    <location>
        <begin position="153"/>
        <end position="171"/>
    </location>
</feature>
<feature type="region of interest" description="Disordered" evidence="1">
    <location>
        <begin position="25"/>
        <end position="67"/>
    </location>
</feature>
<dbReference type="Proteomes" id="UP000887566">
    <property type="component" value="Unplaced"/>
</dbReference>